<sequence length="83" mass="9681">MEYCMLPQTTALLASFLALDVHQPKSVLNAGDIQVRHKIPIPLFYVIDQGKRQYCELFPDQAKRVPTFKQCGKKWEHRYSKSE</sequence>
<accession>A0A915KSF6</accession>
<protein>
    <submittedName>
        <fullName evidence="2">Uncharacterized protein</fullName>
    </submittedName>
</protein>
<evidence type="ECO:0000313" key="1">
    <source>
        <dbReference type="Proteomes" id="UP000887565"/>
    </source>
</evidence>
<organism evidence="1 2">
    <name type="scientific">Romanomermis culicivorax</name>
    <name type="common">Nematode worm</name>
    <dbReference type="NCBI Taxonomy" id="13658"/>
    <lineage>
        <taxon>Eukaryota</taxon>
        <taxon>Metazoa</taxon>
        <taxon>Ecdysozoa</taxon>
        <taxon>Nematoda</taxon>
        <taxon>Enoplea</taxon>
        <taxon>Dorylaimia</taxon>
        <taxon>Mermithida</taxon>
        <taxon>Mermithoidea</taxon>
        <taxon>Mermithidae</taxon>
        <taxon>Romanomermis</taxon>
    </lineage>
</organism>
<keyword evidence="1" id="KW-1185">Reference proteome</keyword>
<reference evidence="2" key="1">
    <citation type="submission" date="2022-11" db="UniProtKB">
        <authorList>
            <consortium name="WormBaseParasite"/>
        </authorList>
    </citation>
    <scope>IDENTIFICATION</scope>
</reference>
<name>A0A915KSF6_ROMCU</name>
<dbReference type="AlphaFoldDB" id="A0A915KSF6"/>
<evidence type="ECO:0000313" key="2">
    <source>
        <dbReference type="WBParaSite" id="nRc.2.0.1.t40578-RA"/>
    </source>
</evidence>
<dbReference type="Proteomes" id="UP000887565">
    <property type="component" value="Unplaced"/>
</dbReference>
<proteinExistence type="predicted"/>
<dbReference type="WBParaSite" id="nRc.2.0.1.t40578-RA">
    <property type="protein sequence ID" value="nRc.2.0.1.t40578-RA"/>
    <property type="gene ID" value="nRc.2.0.1.g40578"/>
</dbReference>